<feature type="region of interest" description="Disordered" evidence="10">
    <location>
        <begin position="1"/>
        <end position="32"/>
    </location>
</feature>
<dbReference type="SMART" id="SM00702">
    <property type="entry name" value="P4Hc"/>
    <property type="match status" value="1"/>
</dbReference>
<sequence>MARKKAKTQNDTPAKKPKVKRGISRASASTKSKNTLRQIKVVSSAANGSRSKSWMVNDLKDEKFVLNPAVSSKVAKLCNLWKSEKKFTDSVVELDPVPFKHCVVKKLLKDESNLTDVCAELFKLPYHTMLNDLYSCQQSCLLDLDDSYPNLRSIVNFIKGPLHSLVQEVTGKKFSNKFTITASQYKFTDRLLCHDDNLHDRSVAFIFYLCKDWREQFGGSLDLFDCDVHNQPHKVVKSIFPSYGSFSFFEVTHNSYHQVSEVLTSKSVRLSINGWYHGEDLPEQVAWHASLPKMTTPIQPRGCSLDKFISETWQDDKTNAQVKSCFEKELSISLPKFLDSSVFADIENALRDGDIVWEHSGPANHRRYEIAKPASLPGMVSQYLKIIQSKEWFRFLSECTVEISPDVKPKPKCWVEVQRWQPGDYTVLVDNDPLNDNTGIDVHLYFGVGKRKKKSQGGEVFYLGPDRDDQGNLEQAFHLEPENNTATIIAHIEGMAVLTKYLDHRNKPFYKIFARYSQTAE</sequence>
<keyword evidence="3" id="KW-0479">Metal-binding</keyword>
<feature type="domain" description="Fe2OG dioxygenase" evidence="11">
    <location>
        <begin position="176"/>
        <end position="278"/>
    </location>
</feature>
<dbReference type="InterPro" id="IPR051842">
    <property type="entry name" value="uS12_prolyl_hydroxylase"/>
</dbReference>
<evidence type="ECO:0000256" key="4">
    <source>
        <dbReference type="ARBA" id="ARBA00022896"/>
    </source>
</evidence>
<keyword evidence="4" id="KW-0847">Vitamin C</keyword>
<evidence type="ECO:0000256" key="5">
    <source>
        <dbReference type="ARBA" id="ARBA00022964"/>
    </source>
</evidence>
<accession>A0AAV7XXG2</accession>
<name>A0AAV7XXG2_9NEOP</name>
<dbReference type="InterPro" id="IPR039558">
    <property type="entry name" value="TPA1/OFD1_N"/>
</dbReference>
<reference evidence="12" key="1">
    <citation type="submission" date="2022-12" db="EMBL/GenBank/DDBJ databases">
        <title>Chromosome-level genome assembly of the bean flower thrips Megalurothrips usitatus.</title>
        <authorList>
            <person name="Ma L."/>
            <person name="Liu Q."/>
            <person name="Li H."/>
            <person name="Cai W."/>
        </authorList>
    </citation>
    <scope>NUCLEOTIDE SEQUENCE</scope>
    <source>
        <strain evidence="12">Cailab_2022a</strain>
    </source>
</reference>
<dbReference type="Proteomes" id="UP001075354">
    <property type="component" value="Chromosome 2"/>
</dbReference>
<evidence type="ECO:0000256" key="10">
    <source>
        <dbReference type="SAM" id="MobiDB-lite"/>
    </source>
</evidence>
<evidence type="ECO:0000256" key="1">
    <source>
        <dbReference type="ARBA" id="ARBA00001961"/>
    </source>
</evidence>
<dbReference type="Pfam" id="PF10637">
    <property type="entry name" value="Ofd1_CTDD"/>
    <property type="match status" value="1"/>
</dbReference>
<proteinExistence type="inferred from homology"/>
<dbReference type="PROSITE" id="PS51471">
    <property type="entry name" value="FE2OG_OXY"/>
    <property type="match status" value="1"/>
</dbReference>
<keyword evidence="5" id="KW-0223">Dioxygenase</keyword>
<dbReference type="EMBL" id="JAPTSV010000002">
    <property type="protein sequence ID" value="KAJ1530875.1"/>
    <property type="molecule type" value="Genomic_DNA"/>
</dbReference>
<protein>
    <recommendedName>
        <fullName evidence="8">uS12 prolyl 3-hydroxylase</fullName>
    </recommendedName>
</protein>
<comment type="caution">
    <text evidence="12">The sequence shown here is derived from an EMBL/GenBank/DDBJ whole genome shotgun (WGS) entry which is preliminary data.</text>
</comment>
<evidence type="ECO:0000313" key="13">
    <source>
        <dbReference type="Proteomes" id="UP001075354"/>
    </source>
</evidence>
<evidence type="ECO:0000256" key="3">
    <source>
        <dbReference type="ARBA" id="ARBA00022723"/>
    </source>
</evidence>
<gene>
    <name evidence="12" type="ORF">ONE63_005718</name>
</gene>
<dbReference type="PANTHER" id="PTHR12117">
    <property type="entry name" value="HISTONE ACETYLTRANSFERASE COMPLEX"/>
    <property type="match status" value="1"/>
</dbReference>
<dbReference type="InterPro" id="IPR005123">
    <property type="entry name" value="Oxoglu/Fe-dep_dioxygenase_dom"/>
</dbReference>
<dbReference type="AlphaFoldDB" id="A0AAV7XXG2"/>
<evidence type="ECO:0000256" key="7">
    <source>
        <dbReference type="ARBA" id="ARBA00023004"/>
    </source>
</evidence>
<evidence type="ECO:0000256" key="2">
    <source>
        <dbReference type="ARBA" id="ARBA00007443"/>
    </source>
</evidence>
<keyword evidence="6" id="KW-0560">Oxidoreductase</keyword>
<evidence type="ECO:0000259" key="11">
    <source>
        <dbReference type="PROSITE" id="PS51471"/>
    </source>
</evidence>
<evidence type="ECO:0000256" key="6">
    <source>
        <dbReference type="ARBA" id="ARBA00023002"/>
    </source>
</evidence>
<dbReference type="InterPro" id="IPR019601">
    <property type="entry name" value="Oxoglutarate/Fe-dep_Oase_C"/>
</dbReference>
<keyword evidence="13" id="KW-1185">Reference proteome</keyword>
<dbReference type="PANTHER" id="PTHR12117:SF0">
    <property type="entry name" value="PROLYL 3-HYDROXYLASE OGFOD1"/>
    <property type="match status" value="1"/>
</dbReference>
<dbReference type="GO" id="GO:0031418">
    <property type="term" value="F:L-ascorbic acid binding"/>
    <property type="evidence" value="ECO:0007669"/>
    <property type="project" value="UniProtKB-KW"/>
</dbReference>
<evidence type="ECO:0000256" key="8">
    <source>
        <dbReference type="ARBA" id="ARBA00029938"/>
    </source>
</evidence>
<comment type="similarity">
    <text evidence="2">Belongs to the TPA1 family.</text>
</comment>
<keyword evidence="7" id="KW-0408">Iron</keyword>
<evidence type="ECO:0000313" key="12">
    <source>
        <dbReference type="EMBL" id="KAJ1530875.1"/>
    </source>
</evidence>
<dbReference type="Pfam" id="PF13661">
    <property type="entry name" value="2OG-FeII_Oxy_4"/>
    <property type="match status" value="1"/>
</dbReference>
<dbReference type="GO" id="GO:0031543">
    <property type="term" value="F:peptidyl-proline dioxygenase activity"/>
    <property type="evidence" value="ECO:0007669"/>
    <property type="project" value="UniProtKB-ARBA"/>
</dbReference>
<organism evidence="12 13">
    <name type="scientific">Megalurothrips usitatus</name>
    <name type="common">bean blossom thrips</name>
    <dbReference type="NCBI Taxonomy" id="439358"/>
    <lineage>
        <taxon>Eukaryota</taxon>
        <taxon>Metazoa</taxon>
        <taxon>Ecdysozoa</taxon>
        <taxon>Arthropoda</taxon>
        <taxon>Hexapoda</taxon>
        <taxon>Insecta</taxon>
        <taxon>Pterygota</taxon>
        <taxon>Neoptera</taxon>
        <taxon>Paraneoptera</taxon>
        <taxon>Thysanoptera</taxon>
        <taxon>Terebrantia</taxon>
        <taxon>Thripoidea</taxon>
        <taxon>Thripidae</taxon>
        <taxon>Megalurothrips</taxon>
    </lineage>
</organism>
<dbReference type="InterPro" id="IPR006620">
    <property type="entry name" value="Pro_4_hyd_alph"/>
</dbReference>
<dbReference type="Gene3D" id="2.60.120.620">
    <property type="entry name" value="q2cbj1_9rhob like domain"/>
    <property type="match status" value="2"/>
</dbReference>
<comment type="catalytic activity">
    <reaction evidence="9">
        <text>[ribosomal protein uS12]-L-proline + 2-oxoglutarate + O2 = [ribosomal protein uS12]-(3S)-3-hydroxy-L-proline + succinate + CO2</text>
        <dbReference type="Rhea" id="RHEA:54156"/>
        <dbReference type="Rhea" id="RHEA-COMP:13816"/>
        <dbReference type="Rhea" id="RHEA-COMP:13818"/>
        <dbReference type="ChEBI" id="CHEBI:15379"/>
        <dbReference type="ChEBI" id="CHEBI:16526"/>
        <dbReference type="ChEBI" id="CHEBI:16810"/>
        <dbReference type="ChEBI" id="CHEBI:30031"/>
        <dbReference type="ChEBI" id="CHEBI:50342"/>
        <dbReference type="ChEBI" id="CHEBI:85428"/>
    </reaction>
</comment>
<comment type="cofactor">
    <cofactor evidence="1">
        <name>L-ascorbate</name>
        <dbReference type="ChEBI" id="CHEBI:38290"/>
    </cofactor>
</comment>
<dbReference type="GO" id="GO:0005506">
    <property type="term" value="F:iron ion binding"/>
    <property type="evidence" value="ECO:0007669"/>
    <property type="project" value="InterPro"/>
</dbReference>
<evidence type="ECO:0000256" key="9">
    <source>
        <dbReference type="ARBA" id="ARBA00047444"/>
    </source>
</evidence>
<dbReference type="GO" id="GO:0006449">
    <property type="term" value="P:regulation of translational termination"/>
    <property type="evidence" value="ECO:0007669"/>
    <property type="project" value="TreeGrafter"/>
</dbReference>
<dbReference type="GO" id="GO:0005737">
    <property type="term" value="C:cytoplasm"/>
    <property type="evidence" value="ECO:0007669"/>
    <property type="project" value="TreeGrafter"/>
</dbReference>